<dbReference type="PROSITE" id="PS50181">
    <property type="entry name" value="FBOX"/>
    <property type="match status" value="1"/>
</dbReference>
<dbReference type="Proteomes" id="UP000799424">
    <property type="component" value="Unassembled WGS sequence"/>
</dbReference>
<dbReference type="Pfam" id="PF00646">
    <property type="entry name" value="F-box"/>
    <property type="match status" value="1"/>
</dbReference>
<evidence type="ECO:0000313" key="3">
    <source>
        <dbReference type="Proteomes" id="UP000799424"/>
    </source>
</evidence>
<sequence length="491" mass="57092">MAVILDFPPELLELVFHHLGSIDDVHHLGRACKKTYSIVKRKTLYIEIMRSIIRKSPQHRFDLQLCRMLELHRNIVGHMQEKNSHLPATQSNQFMTTLNTWESALGLATAQITCENMCCSNCLPSETIYEVLARYQGLRVLEDMWLQRQLTGSDYLSADQGSDAKELTASLRMLVDRYELYMADDLPPRSSSTPETIHYTAFTADQRARFHSALTCVWLLNEIRWVFTNFVFPTRFSVQVSLLETCKINIGSQSRISVLEELDQHAVFKFMYHHLLPIYGTCLQDRNLSMLPFTFSSDFTKDRGHSARLLQLFLSAGQTYLQPPDLIDLAVRSQTSRRHPYAIVTLPPTTEAWQRPSRLFVFPADIDVSLNHDLYKRVIQHATLTHLNVIARSSFHQTQQIRSPTVNEPANDQLYALKDHASYYFLDRALVAFELHENPAKKLRNIREVFLEEWGDNLWGVWWWGNSEDKVRARLERWRAEPRMAKGRRRA</sequence>
<organism evidence="2 3">
    <name type="scientific">Ophiobolus disseminans</name>
    <dbReference type="NCBI Taxonomy" id="1469910"/>
    <lineage>
        <taxon>Eukaryota</taxon>
        <taxon>Fungi</taxon>
        <taxon>Dikarya</taxon>
        <taxon>Ascomycota</taxon>
        <taxon>Pezizomycotina</taxon>
        <taxon>Dothideomycetes</taxon>
        <taxon>Pleosporomycetidae</taxon>
        <taxon>Pleosporales</taxon>
        <taxon>Pleosporineae</taxon>
        <taxon>Phaeosphaeriaceae</taxon>
        <taxon>Ophiobolus</taxon>
    </lineage>
</organism>
<dbReference type="AlphaFoldDB" id="A0A6A7AJ54"/>
<dbReference type="OrthoDB" id="5384804at2759"/>
<dbReference type="InterPro" id="IPR001810">
    <property type="entry name" value="F-box_dom"/>
</dbReference>
<accession>A0A6A7AJ54</accession>
<protein>
    <recommendedName>
        <fullName evidence="1">F-box domain-containing protein</fullName>
    </recommendedName>
</protein>
<gene>
    <name evidence="2" type="ORF">CC86DRAFT_8359</name>
</gene>
<reference evidence="2" key="1">
    <citation type="journal article" date="2020" name="Stud. Mycol.">
        <title>101 Dothideomycetes genomes: a test case for predicting lifestyles and emergence of pathogens.</title>
        <authorList>
            <person name="Haridas S."/>
            <person name="Albert R."/>
            <person name="Binder M."/>
            <person name="Bloem J."/>
            <person name="Labutti K."/>
            <person name="Salamov A."/>
            <person name="Andreopoulos B."/>
            <person name="Baker S."/>
            <person name="Barry K."/>
            <person name="Bills G."/>
            <person name="Bluhm B."/>
            <person name="Cannon C."/>
            <person name="Castanera R."/>
            <person name="Culley D."/>
            <person name="Daum C."/>
            <person name="Ezra D."/>
            <person name="Gonzalez J."/>
            <person name="Henrissat B."/>
            <person name="Kuo A."/>
            <person name="Liang C."/>
            <person name="Lipzen A."/>
            <person name="Lutzoni F."/>
            <person name="Magnuson J."/>
            <person name="Mondo S."/>
            <person name="Nolan M."/>
            <person name="Ohm R."/>
            <person name="Pangilinan J."/>
            <person name="Park H.-J."/>
            <person name="Ramirez L."/>
            <person name="Alfaro M."/>
            <person name="Sun H."/>
            <person name="Tritt A."/>
            <person name="Yoshinaga Y."/>
            <person name="Zwiers L.-H."/>
            <person name="Turgeon B."/>
            <person name="Goodwin S."/>
            <person name="Spatafora J."/>
            <person name="Crous P."/>
            <person name="Grigoriev I."/>
        </authorList>
    </citation>
    <scope>NUCLEOTIDE SEQUENCE</scope>
    <source>
        <strain evidence="2">CBS 113818</strain>
    </source>
</reference>
<keyword evidence="3" id="KW-1185">Reference proteome</keyword>
<feature type="domain" description="F-box" evidence="1">
    <location>
        <begin position="1"/>
        <end position="48"/>
    </location>
</feature>
<name>A0A6A7AJ54_9PLEO</name>
<evidence type="ECO:0000259" key="1">
    <source>
        <dbReference type="PROSITE" id="PS50181"/>
    </source>
</evidence>
<dbReference type="EMBL" id="MU006216">
    <property type="protein sequence ID" value="KAF2833332.1"/>
    <property type="molecule type" value="Genomic_DNA"/>
</dbReference>
<proteinExistence type="predicted"/>
<evidence type="ECO:0000313" key="2">
    <source>
        <dbReference type="EMBL" id="KAF2833332.1"/>
    </source>
</evidence>